<dbReference type="Gene3D" id="3.30.420.180">
    <property type="entry name" value="CobE/GbiG C-terminal domain"/>
    <property type="match status" value="1"/>
</dbReference>
<sequence length="117" mass="11682">MRVAGIGCRAGAPLAALEEVLDALPGPVDMLATIPERGKEVLRLARARRMDLRVIPSAHLAGIATPTQSGRVAALYGTGSVAEAVALVACGPGGRIVAGRVVSADGSATAALAEGEE</sequence>
<dbReference type="SUPFAM" id="SSF159664">
    <property type="entry name" value="CobE/GbiG C-terminal domain-like"/>
    <property type="match status" value="1"/>
</dbReference>
<evidence type="ECO:0000259" key="1">
    <source>
        <dbReference type="Pfam" id="PF01890"/>
    </source>
</evidence>
<organism evidence="2 3">
    <name type="scientific">Neotabrizicola shimadae</name>
    <dbReference type="NCBI Taxonomy" id="2807096"/>
    <lineage>
        <taxon>Bacteria</taxon>
        <taxon>Pseudomonadati</taxon>
        <taxon>Pseudomonadota</taxon>
        <taxon>Alphaproteobacteria</taxon>
        <taxon>Rhodobacterales</taxon>
        <taxon>Paracoccaceae</taxon>
        <taxon>Neotabrizicola</taxon>
    </lineage>
</organism>
<evidence type="ECO:0000313" key="2">
    <source>
        <dbReference type="EMBL" id="QYZ71463.1"/>
    </source>
</evidence>
<name>A0A8G0ZWG3_9RHOB</name>
<protein>
    <submittedName>
        <fullName evidence="2">Cobalamin biosynthesis protein</fullName>
    </submittedName>
</protein>
<dbReference type="InterPro" id="IPR002750">
    <property type="entry name" value="CobE/GbiG_C"/>
</dbReference>
<dbReference type="KEGG" id="nsm:JO391_08185"/>
<dbReference type="InterPro" id="IPR036518">
    <property type="entry name" value="CobE/GbiG_C_sf"/>
</dbReference>
<gene>
    <name evidence="2" type="ORF">JO391_08185</name>
</gene>
<dbReference type="EMBL" id="CP069370">
    <property type="protein sequence ID" value="QYZ71463.1"/>
    <property type="molecule type" value="Genomic_DNA"/>
</dbReference>
<feature type="domain" description="CobE/GbiG C-terminal" evidence="1">
    <location>
        <begin position="3"/>
        <end position="113"/>
    </location>
</feature>
<proteinExistence type="predicted"/>
<accession>A0A8G0ZWG3</accession>
<dbReference type="Pfam" id="PF01890">
    <property type="entry name" value="CbiG_C"/>
    <property type="match status" value="1"/>
</dbReference>
<dbReference type="GO" id="GO:0009236">
    <property type="term" value="P:cobalamin biosynthetic process"/>
    <property type="evidence" value="ECO:0007669"/>
    <property type="project" value="InterPro"/>
</dbReference>
<dbReference type="Proteomes" id="UP000826300">
    <property type="component" value="Chromosome"/>
</dbReference>
<keyword evidence="3" id="KW-1185">Reference proteome</keyword>
<dbReference type="AlphaFoldDB" id="A0A8G0ZWG3"/>
<dbReference type="RefSeq" id="WP_220664014.1">
    <property type="nucleotide sequence ID" value="NZ_CP069370.1"/>
</dbReference>
<reference evidence="2" key="1">
    <citation type="submission" date="2021-02" db="EMBL/GenBank/DDBJ databases">
        <title>Rhodobacter shimadae sp. nov., an aerobic anoxygenic phototrophic bacterium isolated from a hot spring.</title>
        <authorList>
            <person name="Muramatsu S."/>
            <person name="Haruta S."/>
            <person name="Hirose S."/>
            <person name="Hanada S."/>
        </authorList>
    </citation>
    <scope>NUCLEOTIDE SEQUENCE</scope>
    <source>
        <strain evidence="2">N10</strain>
    </source>
</reference>
<evidence type="ECO:0000313" key="3">
    <source>
        <dbReference type="Proteomes" id="UP000826300"/>
    </source>
</evidence>